<dbReference type="AlphaFoldDB" id="A0A2G3NTG1"/>
<dbReference type="PANTHER" id="PTHR46268:SF6">
    <property type="entry name" value="UNIVERSAL STRESS PROTEIN UP12"/>
    <property type="match status" value="1"/>
</dbReference>
<dbReference type="InterPro" id="IPR006015">
    <property type="entry name" value="Universal_stress_UspA"/>
</dbReference>
<dbReference type="Pfam" id="PF00582">
    <property type="entry name" value="Usp"/>
    <property type="match status" value="1"/>
</dbReference>
<dbReference type="EMBL" id="PEBN01000080">
    <property type="protein sequence ID" value="PHV55276.1"/>
    <property type="molecule type" value="Genomic_DNA"/>
</dbReference>
<protein>
    <submittedName>
        <fullName evidence="4">Universal stress protein</fullName>
    </submittedName>
</protein>
<name>A0A2G3NTG1_STRMC</name>
<organism evidence="4 6">
    <name type="scientific">Streptococcus macedonicus</name>
    <name type="common">Streptococcus gallolyticus macedonicus</name>
    <dbReference type="NCBI Taxonomy" id="59310"/>
    <lineage>
        <taxon>Bacteria</taxon>
        <taxon>Bacillati</taxon>
        <taxon>Bacillota</taxon>
        <taxon>Bacilli</taxon>
        <taxon>Lactobacillales</taxon>
        <taxon>Streptococcaceae</taxon>
        <taxon>Streptococcus</taxon>
    </lineage>
</organism>
<dbReference type="CDD" id="cd00293">
    <property type="entry name" value="USP-like"/>
    <property type="match status" value="1"/>
</dbReference>
<dbReference type="InterPro" id="IPR014729">
    <property type="entry name" value="Rossmann-like_a/b/a_fold"/>
</dbReference>
<dbReference type="Gene3D" id="3.40.50.620">
    <property type="entry name" value="HUPs"/>
    <property type="match status" value="1"/>
</dbReference>
<gene>
    <name evidence="3" type="ORF">CS009_11425</name>
    <name evidence="4" type="ORF">CS010_07005</name>
</gene>
<evidence type="ECO:0000313" key="4">
    <source>
        <dbReference type="EMBL" id="PHV56769.1"/>
    </source>
</evidence>
<sequence>MTFDVKRILVGVDDSEDAVLGFDYAINLAKKSGSELVIVSVLESDEMNVFQALDKDFIHGERAELEQHILKYQKKAQDAGVQNVKCVVTEGDPGETIVEEVIPAVQPDLLVVGAESKKGLARHFGSQAAYMAKYAPITVTVVR</sequence>
<dbReference type="GeneID" id="93936826"/>
<evidence type="ECO:0000313" key="3">
    <source>
        <dbReference type="EMBL" id="PHV55276.1"/>
    </source>
</evidence>
<feature type="domain" description="UspA" evidence="2">
    <location>
        <begin position="6"/>
        <end position="143"/>
    </location>
</feature>
<dbReference type="PRINTS" id="PR01438">
    <property type="entry name" value="UNVRSLSTRESS"/>
</dbReference>
<dbReference type="Proteomes" id="UP000222913">
    <property type="component" value="Unassembled WGS sequence"/>
</dbReference>
<dbReference type="SUPFAM" id="SSF52402">
    <property type="entry name" value="Adenine nucleotide alpha hydrolases-like"/>
    <property type="match status" value="1"/>
</dbReference>
<dbReference type="PANTHER" id="PTHR46268">
    <property type="entry name" value="STRESS RESPONSE PROTEIN NHAX"/>
    <property type="match status" value="1"/>
</dbReference>
<evidence type="ECO:0000313" key="5">
    <source>
        <dbReference type="Proteomes" id="UP000221763"/>
    </source>
</evidence>
<evidence type="ECO:0000313" key="6">
    <source>
        <dbReference type="Proteomes" id="UP000222913"/>
    </source>
</evidence>
<comment type="caution">
    <text evidence="4">The sequence shown here is derived from an EMBL/GenBank/DDBJ whole genome shotgun (WGS) entry which is preliminary data.</text>
</comment>
<dbReference type="RefSeq" id="WP_039670948.1">
    <property type="nucleotide sequence ID" value="NZ_CP119172.1"/>
</dbReference>
<evidence type="ECO:0000256" key="1">
    <source>
        <dbReference type="ARBA" id="ARBA00008791"/>
    </source>
</evidence>
<dbReference type="Proteomes" id="UP000221763">
    <property type="component" value="Unassembled WGS sequence"/>
</dbReference>
<dbReference type="InterPro" id="IPR006016">
    <property type="entry name" value="UspA"/>
</dbReference>
<proteinExistence type="inferred from homology"/>
<evidence type="ECO:0000259" key="2">
    <source>
        <dbReference type="Pfam" id="PF00582"/>
    </source>
</evidence>
<reference evidence="5 6" key="1">
    <citation type="submission" date="2017-10" db="EMBL/GenBank/DDBJ databases">
        <title>Whole-genome sequence of three Streptococcus macedonicus strains isolated from Italian cheeses of the Veneto region.</title>
        <authorList>
            <person name="Treu L."/>
            <person name="De Diego-Diaz B."/>
            <person name="Papadimitriou K."/>
            <person name="Tsakalidou E."/>
            <person name="Corich V."/>
            <person name="Giacomini A."/>
        </authorList>
    </citation>
    <scope>NUCLEOTIDE SEQUENCE [LARGE SCALE GENOMIC DNA]</scope>
    <source>
        <strain evidence="3 5">19AS</strain>
        <strain evidence="4 6">27MV</strain>
    </source>
</reference>
<dbReference type="EMBL" id="PEBM01000038">
    <property type="protein sequence ID" value="PHV56769.1"/>
    <property type="molecule type" value="Genomic_DNA"/>
</dbReference>
<accession>A0A2G3NTG1</accession>
<comment type="similarity">
    <text evidence="1">Belongs to the universal stress protein A family.</text>
</comment>